<protein>
    <submittedName>
        <fullName evidence="1">DUF3822 family protein</fullName>
    </submittedName>
</protein>
<gene>
    <name evidence="1" type="ORF">O3P16_08150</name>
</gene>
<dbReference type="Pfam" id="PF12864">
    <property type="entry name" value="DUF3822"/>
    <property type="match status" value="1"/>
</dbReference>
<organism evidence="1 2">
    <name type="scientific">Polluticaenibacter yanchengensis</name>
    <dbReference type="NCBI Taxonomy" id="3014562"/>
    <lineage>
        <taxon>Bacteria</taxon>
        <taxon>Pseudomonadati</taxon>
        <taxon>Bacteroidota</taxon>
        <taxon>Chitinophagia</taxon>
        <taxon>Chitinophagales</taxon>
        <taxon>Chitinophagaceae</taxon>
        <taxon>Polluticaenibacter</taxon>
    </lineage>
</organism>
<dbReference type="Gene3D" id="3.30.420.250">
    <property type="match status" value="1"/>
</dbReference>
<name>A0ABT4UIW2_9BACT</name>
<dbReference type="InterPro" id="IPR024213">
    <property type="entry name" value="DUF3822"/>
</dbReference>
<dbReference type="Proteomes" id="UP001210231">
    <property type="component" value="Unassembled WGS sequence"/>
</dbReference>
<dbReference type="Gene3D" id="3.30.420.260">
    <property type="match status" value="1"/>
</dbReference>
<dbReference type="EMBL" id="JAQGEF010000007">
    <property type="protein sequence ID" value="MDA3614777.1"/>
    <property type="molecule type" value="Genomic_DNA"/>
</dbReference>
<evidence type="ECO:0000313" key="2">
    <source>
        <dbReference type="Proteomes" id="UP001210231"/>
    </source>
</evidence>
<proteinExistence type="predicted"/>
<evidence type="ECO:0000313" key="1">
    <source>
        <dbReference type="EMBL" id="MDA3614777.1"/>
    </source>
</evidence>
<dbReference type="RefSeq" id="WP_407031101.1">
    <property type="nucleotide sequence ID" value="NZ_JAQGEF010000007.1"/>
</dbReference>
<reference evidence="1 2" key="1">
    <citation type="submission" date="2022-12" db="EMBL/GenBank/DDBJ databases">
        <title>Chitinophagaceae gen. sp. nov., a new member of the family Chitinophagaceae, isolated from soil in a chemical factory.</title>
        <authorList>
            <person name="Ke Z."/>
        </authorList>
    </citation>
    <scope>NUCLEOTIDE SEQUENCE [LARGE SCALE GENOMIC DNA]</scope>
    <source>
        <strain evidence="1 2">LY-5</strain>
    </source>
</reference>
<accession>A0ABT4UIW2</accession>
<sequence length="228" mass="26173">MNSNIVLYIGREQIKFGIESNESAAVHWMGNEKLTDDFQLKTALSTYKELAGKDQPVKVIVSQKLVTAIPQFLFSLTDAQKYLELLNDDTYTLHFASNIVREEAMVLFWAINDKLYKQISGYYTQVSYVHNLFYLIENNKTAQRSLIIDADINGASIVLLFDKKLQYCNYLPLQTALEIKYFVLNLLQQYEQNASTFELILTTENDTVLSNWESVTGFFNENKAEVSA</sequence>
<comment type="caution">
    <text evidence="1">The sequence shown here is derived from an EMBL/GenBank/DDBJ whole genome shotgun (WGS) entry which is preliminary data.</text>
</comment>
<keyword evidence="2" id="KW-1185">Reference proteome</keyword>